<feature type="transmembrane region" description="Helical" evidence="3">
    <location>
        <begin position="78"/>
        <end position="98"/>
    </location>
</feature>
<accession>A0A0V0HAT5</accession>
<evidence type="ECO:0000256" key="3">
    <source>
        <dbReference type="SAM" id="Phobius"/>
    </source>
</evidence>
<keyword evidence="3" id="KW-0812">Transmembrane</keyword>
<dbReference type="AlphaFoldDB" id="A0A0V0HAT5"/>
<dbReference type="PANTHER" id="PTHR45651:SF14">
    <property type="entry name" value="CYCLIC NUCLEOTIDE-GATED ION CHANNEL 4"/>
    <property type="match status" value="1"/>
</dbReference>
<feature type="transmembrane region" description="Helical" evidence="3">
    <location>
        <begin position="110"/>
        <end position="132"/>
    </location>
</feature>
<evidence type="ECO:0000256" key="1">
    <source>
        <dbReference type="ARBA" id="ARBA00023303"/>
    </source>
</evidence>
<dbReference type="SUPFAM" id="SSF81324">
    <property type="entry name" value="Voltage-gated potassium channels"/>
    <property type="match status" value="1"/>
</dbReference>
<keyword evidence="3" id="KW-1133">Transmembrane helix</keyword>
<feature type="region of interest" description="Disordered" evidence="2">
    <location>
        <begin position="1"/>
        <end position="46"/>
    </location>
</feature>
<keyword evidence="1" id="KW-0813">Transport</keyword>
<evidence type="ECO:0000313" key="4">
    <source>
        <dbReference type="EMBL" id="JAP17486.1"/>
    </source>
</evidence>
<organism evidence="4">
    <name type="scientific">Solanum chacoense</name>
    <name type="common">Chaco potato</name>
    <dbReference type="NCBI Taxonomy" id="4108"/>
    <lineage>
        <taxon>Eukaryota</taxon>
        <taxon>Viridiplantae</taxon>
        <taxon>Streptophyta</taxon>
        <taxon>Embryophyta</taxon>
        <taxon>Tracheophyta</taxon>
        <taxon>Spermatophyta</taxon>
        <taxon>Magnoliopsida</taxon>
        <taxon>eudicotyledons</taxon>
        <taxon>Gunneridae</taxon>
        <taxon>Pentapetalae</taxon>
        <taxon>asterids</taxon>
        <taxon>lamiids</taxon>
        <taxon>Solanales</taxon>
        <taxon>Solanaceae</taxon>
        <taxon>Solanoideae</taxon>
        <taxon>Solaneae</taxon>
        <taxon>Solanum</taxon>
    </lineage>
</organism>
<keyword evidence="1" id="KW-0406">Ion transport</keyword>
<reference evidence="4" key="1">
    <citation type="submission" date="2015-12" db="EMBL/GenBank/DDBJ databases">
        <title>Gene expression during late stages of embryo sac development: a critical building block for successful pollen-pistil interactions.</title>
        <authorList>
            <person name="Liu Y."/>
            <person name="Joly V."/>
            <person name="Sabar M."/>
            <person name="Matton D.P."/>
        </authorList>
    </citation>
    <scope>NUCLEOTIDE SEQUENCE</scope>
</reference>
<name>A0A0V0HAT5_SOLCH</name>
<dbReference type="GO" id="GO:0034220">
    <property type="term" value="P:monoatomic ion transmembrane transport"/>
    <property type="evidence" value="ECO:0007669"/>
    <property type="project" value="UniProtKB-KW"/>
</dbReference>
<evidence type="ECO:0000256" key="2">
    <source>
        <dbReference type="SAM" id="MobiDB-lite"/>
    </source>
</evidence>
<keyword evidence="3" id="KW-0472">Membrane</keyword>
<feature type="compositionally biased region" description="Acidic residues" evidence="2">
    <location>
        <begin position="17"/>
        <end position="41"/>
    </location>
</feature>
<sequence>MASHHELELSNNYSDRSDDDMDEDEEEQDNIEDEEQEDDNSNDYNICSGRSRRGGLTDFFSWKVIDPRAPWVQEWNRVFLLVCATGLFVDPLFFYALSISETCMCLFIDGWFAVTVTVLRCMTDAMHLWNMWIQFKMHKLRPYDGKMDENRISSSNRGSRLHQDQSFRCFVALRYLKSKKGFFFDLFVILPLPQVRL</sequence>
<dbReference type="EMBL" id="GEDG01022462">
    <property type="protein sequence ID" value="JAP17486.1"/>
    <property type="molecule type" value="Transcribed_RNA"/>
</dbReference>
<dbReference type="GO" id="GO:0016020">
    <property type="term" value="C:membrane"/>
    <property type="evidence" value="ECO:0007669"/>
    <property type="project" value="UniProtKB-SubCell"/>
</dbReference>
<proteinExistence type="predicted"/>
<keyword evidence="1" id="KW-0407">Ion channel</keyword>
<dbReference type="PANTHER" id="PTHR45651">
    <property type="entry name" value="CYCLIC NUCLEOTIDE-GATED ION CHANNEL 15-RELATED-RELATED"/>
    <property type="match status" value="1"/>
</dbReference>
<protein>
    <submittedName>
        <fullName evidence="4">Putative ovule protein</fullName>
    </submittedName>
</protein>